<comment type="similarity">
    <text evidence="1 4">Belongs to the UreD family.</text>
</comment>
<comment type="caution">
    <text evidence="5">The sequence shown here is derived from an EMBL/GenBank/DDBJ whole genome shotgun (WGS) entry which is preliminary data.</text>
</comment>
<keyword evidence="4" id="KW-0963">Cytoplasm</keyword>
<dbReference type="OrthoDB" id="9798842at2"/>
<evidence type="ECO:0000256" key="2">
    <source>
        <dbReference type="ARBA" id="ARBA00022988"/>
    </source>
</evidence>
<evidence type="ECO:0000313" key="6">
    <source>
        <dbReference type="Proteomes" id="UP000250744"/>
    </source>
</evidence>
<dbReference type="GO" id="GO:0016151">
    <property type="term" value="F:nickel cation binding"/>
    <property type="evidence" value="ECO:0007669"/>
    <property type="project" value="UniProtKB-UniRule"/>
</dbReference>
<keyword evidence="2 4" id="KW-0996">Nickel insertion</keyword>
<organism evidence="5 6">
    <name type="scientific">Nitrincola tibetensis</name>
    <dbReference type="NCBI Taxonomy" id="2219697"/>
    <lineage>
        <taxon>Bacteria</taxon>
        <taxon>Pseudomonadati</taxon>
        <taxon>Pseudomonadota</taxon>
        <taxon>Gammaproteobacteria</taxon>
        <taxon>Oceanospirillales</taxon>
        <taxon>Oceanospirillaceae</taxon>
        <taxon>Nitrincola</taxon>
    </lineage>
</organism>
<dbReference type="InterPro" id="IPR002669">
    <property type="entry name" value="UreD"/>
</dbReference>
<name>A0A364NPJ7_9GAMM</name>
<evidence type="ECO:0000256" key="3">
    <source>
        <dbReference type="ARBA" id="ARBA00023186"/>
    </source>
</evidence>
<accession>A0A364NPJ7</accession>
<dbReference type="GO" id="GO:0005737">
    <property type="term" value="C:cytoplasm"/>
    <property type="evidence" value="ECO:0007669"/>
    <property type="project" value="UniProtKB-SubCell"/>
</dbReference>
<dbReference type="Proteomes" id="UP000250744">
    <property type="component" value="Unassembled WGS sequence"/>
</dbReference>
<evidence type="ECO:0000256" key="1">
    <source>
        <dbReference type="ARBA" id="ARBA00007177"/>
    </source>
</evidence>
<gene>
    <name evidence="4" type="primary">ureD</name>
    <name evidence="5" type="ORF">DN062_05605</name>
</gene>
<evidence type="ECO:0000256" key="4">
    <source>
        <dbReference type="HAMAP-Rule" id="MF_01384"/>
    </source>
</evidence>
<dbReference type="AlphaFoldDB" id="A0A364NPJ7"/>
<reference evidence="5 6" key="1">
    <citation type="submission" date="2018-06" db="EMBL/GenBank/DDBJ databases">
        <title>Nitrincola tibetense sp. nov., isolated from Lake XuguoCo on Tibetan Plateau.</title>
        <authorList>
            <person name="Xing P."/>
        </authorList>
    </citation>
    <scope>NUCLEOTIDE SEQUENCE [LARGE SCALE GENOMIC DNA]</scope>
    <source>
        <strain evidence="6">xg18</strain>
    </source>
</reference>
<sequence length="286" mass="31736">MTDLSIVSAPEAKPAASSGWKARIELTYAYRHAKTRLVRCQRQGPLSVQRAFYPENDVCHTYLLHPPGGVVGSDQLNVQVQVEEKAHALITTPGATKFYRSGGRLATYHQHLQLAAGACLEWFPQENIFFPDSQVRMNTQIDLHSDSRFIGWEIMCLGRPVIHERFTQGQLTASTQFFVDGAPLLIEHLLSDGDSQQASLAGMHGYPMQATLLIYPATDALLPRVQALMLNETQIISAVTLLDSLLVIRVLGHQTEALMALLTQVWSEVRPDIIGKPACIPRIWAT</sequence>
<protein>
    <recommendedName>
        <fullName evidence="4">Urease accessory protein UreD</fullName>
    </recommendedName>
</protein>
<proteinExistence type="inferred from homology"/>
<keyword evidence="6" id="KW-1185">Reference proteome</keyword>
<comment type="function">
    <text evidence="4">Required for maturation of urease via the functional incorporation of the urease nickel metallocenter.</text>
</comment>
<dbReference type="EMBL" id="QKRX01000003">
    <property type="protein sequence ID" value="RAU18952.1"/>
    <property type="molecule type" value="Genomic_DNA"/>
</dbReference>
<dbReference type="RefSeq" id="WP_112158342.1">
    <property type="nucleotide sequence ID" value="NZ_QKRX01000003.1"/>
</dbReference>
<dbReference type="PANTHER" id="PTHR33643">
    <property type="entry name" value="UREASE ACCESSORY PROTEIN D"/>
    <property type="match status" value="1"/>
</dbReference>
<comment type="subunit">
    <text evidence="4">UreD, UreF and UreG form a complex that acts as a GTP-hydrolysis-dependent molecular chaperone, activating the urease apoprotein by helping to assemble the nickel containing metallocenter of UreC. The UreE protein probably delivers the nickel.</text>
</comment>
<dbReference type="HAMAP" id="MF_01384">
    <property type="entry name" value="UreD"/>
    <property type="match status" value="1"/>
</dbReference>
<keyword evidence="3 4" id="KW-0143">Chaperone</keyword>
<dbReference type="Pfam" id="PF01774">
    <property type="entry name" value="UreD"/>
    <property type="match status" value="1"/>
</dbReference>
<dbReference type="PANTHER" id="PTHR33643:SF1">
    <property type="entry name" value="UREASE ACCESSORY PROTEIN D"/>
    <property type="match status" value="1"/>
</dbReference>
<evidence type="ECO:0000313" key="5">
    <source>
        <dbReference type="EMBL" id="RAU18952.1"/>
    </source>
</evidence>
<comment type="subcellular location">
    <subcellularLocation>
        <location evidence="4">Cytoplasm</location>
    </subcellularLocation>
</comment>